<dbReference type="GO" id="GO:0031177">
    <property type="term" value="F:phosphopantetheine binding"/>
    <property type="evidence" value="ECO:0007669"/>
    <property type="project" value="TreeGrafter"/>
</dbReference>
<dbReference type="SMART" id="SM00824">
    <property type="entry name" value="PKS_TE"/>
    <property type="match status" value="1"/>
</dbReference>
<dbReference type="PROSITE" id="PS50075">
    <property type="entry name" value="CARRIER"/>
    <property type="match status" value="1"/>
</dbReference>
<dbReference type="InterPro" id="IPR045851">
    <property type="entry name" value="AMP-bd_C_sf"/>
</dbReference>
<dbReference type="Pfam" id="PF00501">
    <property type="entry name" value="AMP-binding"/>
    <property type="match status" value="1"/>
</dbReference>
<dbReference type="NCBIfam" id="TIGR01733">
    <property type="entry name" value="AA-adenyl-dom"/>
    <property type="match status" value="1"/>
</dbReference>
<accession>A0A9X4BRK7</accession>
<sequence>MSDLSTLLEELSSLGIRVSAEGGQLTLSAPKGALSDELRRRLMQHKPALVAALDSNRGAQAIAVTAQADIGNDSAPFALSDLQLGFYLADDPYMEYHVRPHAYMETNYQELDVAAYTGAWNRALRRHRRELCVVNSSIELQMLAEFEPVAFVEDDLTGQPAEHVQAHLARVRAQMARSELPLDRWPWFDLRISTWDQDGVRTSRVHYNHNSFFVDGFGTSKLLEEVEACYRGAPDRASLQLSYRDAVLALENLARSHEGEVARAYWFDRLAGLPAPPALSQVAATRRRRSHLERRSMLLPAAQWTAFKDAAATYGLTPSNAVIAAYAYVLAEWSNSDRFILSQMVTRRFPSVHADLLGMLGNFASLYPLEIALDPSLSFADNARRIQQQVLEDLKHLQIGGMQVLQELNRIRGSFGSAPSPFVVGSGLAMRAYRKPDFQVLETSQTVLDHQFFELEDGSLYAVWDLIEECFPPGFIDAMWAAFEGWIHELAAVAAAWDRRQVEFAHACVDAGATASSPSDWDPHARLHDGLARNARDGGAAAAVVDRHGTVDYAELDAWSAACAAQLRARGVGRGAIVAIMMDRGRELMACALAVARVGAAYVPIDPALPAERVGYMLQDCGCGVVLIQAEHDAAAAWPAGVTPLAIAEFAPTAQPVHDTADPAQVRGDDLAYVIYTSGTTGRPKGVMIEHAAAMNTIDDVNRRFGVTAHDRLFGVSSFGFDLSVYDLFGALAAGACVVYPNPDATLDPHHWLDLLQRERVTVWNSVPALMRLLVEAAQRRAVSLPDLRLVMLSGDKIPLELPDAVRAIAPNASVVSLGGATEASIWSIFYPIAAVDPTWPSIPYGYAMDGQSWRVLGRHGRPCPRWVRGELLIGGHGLARGYLNEPEKTARSFLIDAATGQRWYRTGDLGRYLDGDCIQWMGRIDSQIKLQGHRIEPAEIEAVLGEHPDIADAVVTVGTTANAHRILIGHVAGLDGLRAADCEAFLRSKLPAYMVPGVWRILPRLPVTANGKTDRDALARTALEVDPAAVTPRAHVPAADEIERQIRDIWQRVLALDSLGVTDDFFEVGGQSFDAIRIFAAIKQAFGQTYTLSDFWIARTVRALAARVKSGGAPSVQGQAAVRLNDERRGTGLFLVHPAGGSVMAYAALGRYLQRPLYGLQVGADPALASVRRSIPALAQRHVQAIRSAQPVGPYAIGGWSTGAVLAFEIAAQLQAAGEQLSSLVLLDGPAPWPRAEPDPQQLLAWFLQDLGLGLPVERLAPSSFAGLDADTQLRKASQVLELSYDTSLAAVYTVFRDQVAAAADYSPGAVQADVVVVRVEQDVVAEFAGHPAYDRADWGWSQHVSGKVVCLRVPGTHYSLFEDATIAQYLELMHG</sequence>
<dbReference type="InterPro" id="IPR009081">
    <property type="entry name" value="PP-bd_ACP"/>
</dbReference>
<dbReference type="Gene3D" id="3.30.300.30">
    <property type="match status" value="1"/>
</dbReference>
<reference evidence="4" key="1">
    <citation type="journal article" date="2022" name="Phytopathology">
        <title>Whole genome sequencing-based tracing of a 2022 introduction and outbreak of Xanthomonas hortorum pv. pelargonii.</title>
        <authorList>
            <person name="Iruegas Bocardo F."/>
            <person name="Weisberg A.J."/>
            <person name="Riutta E.R."/>
            <person name="Kilday K.B."/>
            <person name="Bonkowski J.C."/>
            <person name="Creswell T.C."/>
            <person name="Daughtrey M."/>
            <person name="Rane K.K."/>
            <person name="Grunwald N.J."/>
            <person name="Chang J.H."/>
            <person name="Putnam M."/>
        </authorList>
    </citation>
    <scope>NUCLEOTIDE SEQUENCE</scope>
    <source>
        <strain evidence="4">22-338</strain>
    </source>
</reference>
<dbReference type="GO" id="GO:0016874">
    <property type="term" value="F:ligase activity"/>
    <property type="evidence" value="ECO:0007669"/>
    <property type="project" value="UniProtKB-KW"/>
</dbReference>
<dbReference type="InterPro" id="IPR020459">
    <property type="entry name" value="AMP-binding"/>
</dbReference>
<dbReference type="Gene3D" id="1.10.1200.10">
    <property type="entry name" value="ACP-like"/>
    <property type="match status" value="1"/>
</dbReference>
<protein>
    <submittedName>
        <fullName evidence="4">Amino acid adenylation domain-containing protein</fullName>
    </submittedName>
</protein>
<evidence type="ECO:0000256" key="2">
    <source>
        <dbReference type="ARBA" id="ARBA00022598"/>
    </source>
</evidence>
<dbReference type="FunFam" id="3.40.50.980:FF:000001">
    <property type="entry name" value="Non-ribosomal peptide synthetase"/>
    <property type="match status" value="1"/>
</dbReference>
<dbReference type="Gene3D" id="3.40.50.1820">
    <property type="entry name" value="alpha/beta hydrolase"/>
    <property type="match status" value="1"/>
</dbReference>
<dbReference type="GO" id="GO:0044550">
    <property type="term" value="P:secondary metabolite biosynthetic process"/>
    <property type="evidence" value="ECO:0007669"/>
    <property type="project" value="TreeGrafter"/>
</dbReference>
<dbReference type="Pfam" id="PF00668">
    <property type="entry name" value="Condensation"/>
    <property type="match status" value="1"/>
</dbReference>
<dbReference type="Pfam" id="PF13193">
    <property type="entry name" value="AMP-binding_C"/>
    <property type="match status" value="1"/>
</dbReference>
<dbReference type="GO" id="GO:0005737">
    <property type="term" value="C:cytoplasm"/>
    <property type="evidence" value="ECO:0007669"/>
    <property type="project" value="TreeGrafter"/>
</dbReference>
<dbReference type="FunFam" id="3.40.50.12780:FF:000012">
    <property type="entry name" value="Non-ribosomal peptide synthetase"/>
    <property type="match status" value="1"/>
</dbReference>
<dbReference type="PRINTS" id="PR00154">
    <property type="entry name" value="AMPBINDING"/>
</dbReference>
<dbReference type="Gene3D" id="3.40.50.12780">
    <property type="entry name" value="N-terminal domain of ligase-like"/>
    <property type="match status" value="1"/>
</dbReference>
<dbReference type="InterPro" id="IPR001031">
    <property type="entry name" value="Thioesterase"/>
</dbReference>
<dbReference type="Gene3D" id="1.10.10.1830">
    <property type="entry name" value="Non-ribosomal peptide synthase, adenylation domain"/>
    <property type="match status" value="1"/>
</dbReference>
<dbReference type="PANTHER" id="PTHR45527:SF10">
    <property type="entry name" value="PYOCHELIN SYNTHASE PCHF"/>
    <property type="match status" value="1"/>
</dbReference>
<dbReference type="Gene3D" id="3.30.559.30">
    <property type="entry name" value="Nonribosomal peptide synthetase, condensation domain"/>
    <property type="match status" value="1"/>
</dbReference>
<dbReference type="PROSITE" id="PS00455">
    <property type="entry name" value="AMP_BINDING"/>
    <property type="match status" value="1"/>
</dbReference>
<dbReference type="Pfam" id="PF00975">
    <property type="entry name" value="Thioesterase"/>
    <property type="match status" value="1"/>
</dbReference>
<comment type="caution">
    <text evidence="4">The sequence shown here is derived from an EMBL/GenBank/DDBJ whole genome shotgun (WGS) entry which is preliminary data.</text>
</comment>
<feature type="domain" description="Carrier" evidence="3">
    <location>
        <begin position="1038"/>
        <end position="1113"/>
    </location>
</feature>
<gene>
    <name evidence="4" type="ORF">NY667_10585</name>
</gene>
<dbReference type="Proteomes" id="UP001140230">
    <property type="component" value="Unassembled WGS sequence"/>
</dbReference>
<evidence type="ECO:0000313" key="5">
    <source>
        <dbReference type="Proteomes" id="UP001140230"/>
    </source>
</evidence>
<dbReference type="GO" id="GO:0043041">
    <property type="term" value="P:amino acid activation for nonribosomal peptide biosynthetic process"/>
    <property type="evidence" value="ECO:0007669"/>
    <property type="project" value="TreeGrafter"/>
</dbReference>
<dbReference type="InterPro" id="IPR023213">
    <property type="entry name" value="CAT-like_dom_sf"/>
</dbReference>
<dbReference type="InterPro" id="IPR029058">
    <property type="entry name" value="AB_hydrolase_fold"/>
</dbReference>
<proteinExistence type="predicted"/>
<dbReference type="SUPFAM" id="SSF56801">
    <property type="entry name" value="Acetyl-CoA synthetase-like"/>
    <property type="match status" value="1"/>
</dbReference>
<dbReference type="SUPFAM" id="SSF47336">
    <property type="entry name" value="ACP-like"/>
    <property type="match status" value="1"/>
</dbReference>
<reference evidence="4" key="2">
    <citation type="submission" date="2022-08" db="EMBL/GenBank/DDBJ databases">
        <authorList>
            <person name="Iruegas-Bocardo F."/>
            <person name="Weisberg A.J."/>
            <person name="Riutta E.R."/>
            <person name="Kilday K."/>
            <person name="Bonkowski J.C."/>
            <person name="Creswell T."/>
            <person name="Daughtrey M.L."/>
            <person name="Rane K."/>
            <person name="Grunwald N.J."/>
            <person name="Chang J.H."/>
            <person name="Putnam M.L."/>
        </authorList>
    </citation>
    <scope>NUCLEOTIDE SEQUENCE</scope>
    <source>
        <strain evidence="4">22-338</strain>
    </source>
</reference>
<evidence type="ECO:0000259" key="3">
    <source>
        <dbReference type="PROSITE" id="PS50075"/>
    </source>
</evidence>
<name>A0A9X4BRK7_9XANT</name>
<dbReference type="InterPro" id="IPR036736">
    <property type="entry name" value="ACP-like_sf"/>
</dbReference>
<dbReference type="InterPro" id="IPR010071">
    <property type="entry name" value="AA_adenyl_dom"/>
</dbReference>
<dbReference type="SUPFAM" id="SSF52777">
    <property type="entry name" value="CoA-dependent acyltransferases"/>
    <property type="match status" value="2"/>
</dbReference>
<dbReference type="InterPro" id="IPR044894">
    <property type="entry name" value="TubC_N_sf"/>
</dbReference>
<organism evidence="4 5">
    <name type="scientific">Xanthomonas hortorum pv. hederae</name>
    <dbReference type="NCBI Taxonomy" id="453603"/>
    <lineage>
        <taxon>Bacteria</taxon>
        <taxon>Pseudomonadati</taxon>
        <taxon>Pseudomonadota</taxon>
        <taxon>Gammaproteobacteria</taxon>
        <taxon>Lysobacterales</taxon>
        <taxon>Lysobacteraceae</taxon>
        <taxon>Xanthomonas</taxon>
    </lineage>
</organism>
<dbReference type="RefSeq" id="WP_273664070.1">
    <property type="nucleotide sequence ID" value="NZ_JANWTP010000029.1"/>
</dbReference>
<dbReference type="InterPro" id="IPR020802">
    <property type="entry name" value="TesA-like"/>
</dbReference>
<dbReference type="Pfam" id="PF00550">
    <property type="entry name" value="PP-binding"/>
    <property type="match status" value="1"/>
</dbReference>
<comment type="pathway">
    <text evidence="1">Siderophore biosynthesis.</text>
</comment>
<dbReference type="InterPro" id="IPR001242">
    <property type="entry name" value="Condensation_dom"/>
</dbReference>
<dbReference type="InterPro" id="IPR020845">
    <property type="entry name" value="AMP-binding_CS"/>
</dbReference>
<dbReference type="InterPro" id="IPR000873">
    <property type="entry name" value="AMP-dep_synth/lig_dom"/>
</dbReference>
<evidence type="ECO:0000313" key="4">
    <source>
        <dbReference type="EMBL" id="MDC8638264.1"/>
    </source>
</evidence>
<dbReference type="EMBL" id="JANWTP010000029">
    <property type="protein sequence ID" value="MDC8638264.1"/>
    <property type="molecule type" value="Genomic_DNA"/>
</dbReference>
<dbReference type="InterPro" id="IPR042099">
    <property type="entry name" value="ANL_N_sf"/>
</dbReference>
<keyword evidence="2" id="KW-0436">Ligase</keyword>
<dbReference type="Pfam" id="PF18563">
    <property type="entry name" value="TubC_N"/>
    <property type="match status" value="1"/>
</dbReference>
<dbReference type="SUPFAM" id="SSF53474">
    <property type="entry name" value="alpha/beta-Hydrolases"/>
    <property type="match status" value="1"/>
</dbReference>
<dbReference type="Gene3D" id="3.30.559.10">
    <property type="entry name" value="Chloramphenicol acetyltransferase-like domain"/>
    <property type="match status" value="1"/>
</dbReference>
<dbReference type="InterPro" id="IPR041464">
    <property type="entry name" value="TubC_N"/>
</dbReference>
<dbReference type="PANTHER" id="PTHR45527">
    <property type="entry name" value="NONRIBOSOMAL PEPTIDE SYNTHETASE"/>
    <property type="match status" value="1"/>
</dbReference>
<evidence type="ECO:0000256" key="1">
    <source>
        <dbReference type="ARBA" id="ARBA00004924"/>
    </source>
</evidence>
<dbReference type="InterPro" id="IPR025110">
    <property type="entry name" value="AMP-bd_C"/>
</dbReference>